<name>A0A6J4RPE0_9ACTN</name>
<organism evidence="2">
    <name type="scientific">uncultured Solirubrobacteraceae bacterium</name>
    <dbReference type="NCBI Taxonomy" id="1162706"/>
    <lineage>
        <taxon>Bacteria</taxon>
        <taxon>Bacillati</taxon>
        <taxon>Actinomycetota</taxon>
        <taxon>Thermoleophilia</taxon>
        <taxon>Solirubrobacterales</taxon>
        <taxon>Solirubrobacteraceae</taxon>
        <taxon>environmental samples</taxon>
    </lineage>
</organism>
<dbReference type="EMBL" id="CADCVL010000210">
    <property type="protein sequence ID" value="CAA9477655.1"/>
    <property type="molecule type" value="Genomic_DNA"/>
</dbReference>
<proteinExistence type="predicted"/>
<protein>
    <submittedName>
        <fullName evidence="2">DNA protection during starvation protein</fullName>
    </submittedName>
</protein>
<feature type="non-terminal residue" evidence="2">
    <location>
        <position position="169"/>
    </location>
</feature>
<feature type="non-terminal residue" evidence="2">
    <location>
        <position position="1"/>
    </location>
</feature>
<gene>
    <name evidence="2" type="ORF">AVDCRST_MAG65-1241</name>
</gene>
<evidence type="ECO:0000256" key="1">
    <source>
        <dbReference type="SAM" id="MobiDB-lite"/>
    </source>
</evidence>
<accession>A0A6J4RPE0</accession>
<feature type="compositionally biased region" description="Basic residues" evidence="1">
    <location>
        <begin position="136"/>
        <end position="147"/>
    </location>
</feature>
<feature type="region of interest" description="Disordered" evidence="1">
    <location>
        <begin position="1"/>
        <end position="169"/>
    </location>
</feature>
<feature type="compositionally biased region" description="Basic and acidic residues" evidence="1">
    <location>
        <begin position="108"/>
        <end position="135"/>
    </location>
</feature>
<reference evidence="2" key="1">
    <citation type="submission" date="2020-02" db="EMBL/GenBank/DDBJ databases">
        <authorList>
            <person name="Meier V. D."/>
        </authorList>
    </citation>
    <scope>NUCLEOTIDE SEQUENCE</scope>
    <source>
        <strain evidence="2">AVDCRST_MAG65</strain>
    </source>
</reference>
<evidence type="ECO:0000313" key="2">
    <source>
        <dbReference type="EMBL" id="CAA9477655.1"/>
    </source>
</evidence>
<sequence>ARTFERRGNPVRCERREARGDHRDARARLLDGDRDGDQLHHQLGQSRRDPGAGDHRVAAGGRPGGAWSRTAVRRPDQGALRDGSRFHGVQAGADVSAAPGEHHRHRARDPWRDRGRDRRDRALQPDHRGDRERRSGHQRHGRHHPPRRGGSPPAVRGLPQGVRGRGPRL</sequence>
<feature type="compositionally biased region" description="Basic and acidic residues" evidence="1">
    <location>
        <begin position="1"/>
        <end position="57"/>
    </location>
</feature>
<dbReference type="AlphaFoldDB" id="A0A6J4RPE0"/>